<dbReference type="GO" id="GO:0008713">
    <property type="term" value="F:ADP-heptose-lipopolysaccharide heptosyltransferase activity"/>
    <property type="evidence" value="ECO:0007669"/>
    <property type="project" value="TreeGrafter"/>
</dbReference>
<dbReference type="RefSeq" id="WP_312643642.1">
    <property type="nucleotide sequence ID" value="NZ_CP116967.1"/>
</dbReference>
<dbReference type="Pfam" id="PF01075">
    <property type="entry name" value="Glyco_transf_9"/>
    <property type="match status" value="1"/>
</dbReference>
<dbReference type="InterPro" id="IPR051199">
    <property type="entry name" value="LPS_LOS_Heptosyltrfase"/>
</dbReference>
<dbReference type="PANTHER" id="PTHR30160">
    <property type="entry name" value="TETRAACYLDISACCHARIDE 4'-KINASE-RELATED"/>
    <property type="match status" value="1"/>
</dbReference>
<keyword evidence="1" id="KW-0328">Glycosyltransferase</keyword>
<sequence>MSLPPHNLLIVHPGALGDGLLALPAIRVLQATFPSHRLIWFGHKELGDVLVDAQEVHQSYSFDRLKFLTYRGTNDPPQKNFLMIMRRCDRAIGWLEDTEGIWRSWLKAAGIQNCILRSPHDRTLVNHHMVDRYVEILQPWVQTTQVLRDKEINRSVTGPLVLPQSHSRRLSKPIKEPLILLHAGSGSRYKCASPALWASIVKGLMLANPKWNICLVGGPADNDSLRNVQGLLTHLEYGILAGMDLLQIGQYLQHAKLFIGHDSGLSHLAASFGVPSVLLFGPTDPEKWAPRGTHVAVIRKFCHCLGKAAIACCTDMPCLSFSQREVLANVEDVLSGIKASVACPRLECVDETFTVPCLG</sequence>
<evidence type="ECO:0000256" key="1">
    <source>
        <dbReference type="ARBA" id="ARBA00022676"/>
    </source>
</evidence>
<dbReference type="SUPFAM" id="SSF53756">
    <property type="entry name" value="UDP-Glycosyltransferase/glycogen phosphorylase"/>
    <property type="match status" value="1"/>
</dbReference>
<evidence type="ECO:0000313" key="4">
    <source>
        <dbReference type="Proteomes" id="UP001302719"/>
    </source>
</evidence>
<dbReference type="KEGG" id="nall:PP769_00050"/>
<dbReference type="EMBL" id="CP116967">
    <property type="protein sequence ID" value="WNM58183.1"/>
    <property type="molecule type" value="Genomic_DNA"/>
</dbReference>
<dbReference type="CDD" id="cd03789">
    <property type="entry name" value="GT9_LPS_heptosyltransferase"/>
    <property type="match status" value="1"/>
</dbReference>
<dbReference type="InterPro" id="IPR002201">
    <property type="entry name" value="Glyco_trans_9"/>
</dbReference>
<proteinExistence type="predicted"/>
<accession>A0AA96JSE6</accession>
<name>A0AA96JSE6_9BACT</name>
<dbReference type="Gene3D" id="3.40.50.2000">
    <property type="entry name" value="Glycogen Phosphorylase B"/>
    <property type="match status" value="2"/>
</dbReference>
<dbReference type="Proteomes" id="UP001302719">
    <property type="component" value="Chromosome"/>
</dbReference>
<dbReference type="GO" id="GO:0009244">
    <property type="term" value="P:lipopolysaccharide core region biosynthetic process"/>
    <property type="evidence" value="ECO:0007669"/>
    <property type="project" value="TreeGrafter"/>
</dbReference>
<evidence type="ECO:0000313" key="3">
    <source>
        <dbReference type="EMBL" id="WNM58183.1"/>
    </source>
</evidence>
<dbReference type="GO" id="GO:0005829">
    <property type="term" value="C:cytosol"/>
    <property type="evidence" value="ECO:0007669"/>
    <property type="project" value="TreeGrafter"/>
</dbReference>
<organism evidence="3 4">
    <name type="scientific">Candidatus Nitrospira allomarina</name>
    <dbReference type="NCBI Taxonomy" id="3020900"/>
    <lineage>
        <taxon>Bacteria</taxon>
        <taxon>Pseudomonadati</taxon>
        <taxon>Nitrospirota</taxon>
        <taxon>Nitrospiria</taxon>
        <taxon>Nitrospirales</taxon>
        <taxon>Nitrospiraceae</taxon>
        <taxon>Nitrospira</taxon>
    </lineage>
</organism>
<dbReference type="AlphaFoldDB" id="A0AA96JSE6"/>
<keyword evidence="4" id="KW-1185">Reference proteome</keyword>
<reference evidence="3 4" key="1">
    <citation type="submission" date="2023-01" db="EMBL/GenBank/DDBJ databases">
        <title>Cultivation and genomic characterization of new, ubiquitous marine nitrite-oxidizing bacteria from the Nitrospirales.</title>
        <authorList>
            <person name="Mueller A.J."/>
            <person name="Daebeler A."/>
            <person name="Herbold C.W."/>
            <person name="Kirkegaard R.H."/>
            <person name="Daims H."/>
        </authorList>
    </citation>
    <scope>NUCLEOTIDE SEQUENCE [LARGE SCALE GENOMIC DNA]</scope>
    <source>
        <strain evidence="3 4">VA</strain>
    </source>
</reference>
<protein>
    <submittedName>
        <fullName evidence="3">Glycosyltransferase family 9 protein</fullName>
    </submittedName>
</protein>
<evidence type="ECO:0000256" key="2">
    <source>
        <dbReference type="ARBA" id="ARBA00022679"/>
    </source>
</evidence>
<keyword evidence="2" id="KW-0808">Transferase</keyword>
<gene>
    <name evidence="3" type="ORF">PP769_00050</name>
</gene>